<dbReference type="AlphaFoldDB" id="A0A7X0SG96"/>
<sequence>MSGGRRNGSRRSFDEQPALKVVYDGECNLCLATAAKLRAIRTESRLEWIALQSLASGETPAWPAIAGIPPERLAAQLHVTDEAGRLYGGPEAVMRLLKDVPSLKWLGVVGSWPGFRSLSGWLYRLIARYRYQLFGRKDACDKGVCALPRKEPPIGGK</sequence>
<reference evidence="1 2" key="1">
    <citation type="submission" date="2020-08" db="EMBL/GenBank/DDBJ databases">
        <title>Cohnella phylogeny.</title>
        <authorList>
            <person name="Dunlap C."/>
        </authorList>
    </citation>
    <scope>NUCLEOTIDE SEQUENCE [LARGE SCALE GENOMIC DNA]</scope>
    <source>
        <strain evidence="1 2">CBP 2801</strain>
    </source>
</reference>
<evidence type="ECO:0000313" key="2">
    <source>
        <dbReference type="Proteomes" id="UP000564644"/>
    </source>
</evidence>
<dbReference type="PANTHER" id="PTHR34290:SF2">
    <property type="entry name" value="OS04G0668800 PROTEIN"/>
    <property type="match status" value="1"/>
</dbReference>
<dbReference type="GO" id="GO:0015035">
    <property type="term" value="F:protein-disulfide reductase activity"/>
    <property type="evidence" value="ECO:0007669"/>
    <property type="project" value="InterPro"/>
</dbReference>
<comment type="caution">
    <text evidence="1">The sequence shown here is derived from an EMBL/GenBank/DDBJ whole genome shotgun (WGS) entry which is preliminary data.</text>
</comment>
<accession>A0A7X0SG96</accession>
<dbReference type="RefSeq" id="WP_185127015.1">
    <property type="nucleotide sequence ID" value="NZ_JACJVO010000001.1"/>
</dbReference>
<evidence type="ECO:0000313" key="1">
    <source>
        <dbReference type="EMBL" id="MBB6729341.1"/>
    </source>
</evidence>
<dbReference type="Proteomes" id="UP000564644">
    <property type="component" value="Unassembled WGS sequence"/>
</dbReference>
<dbReference type="PANTHER" id="PTHR34290">
    <property type="entry name" value="SI:CH73-390P7.2"/>
    <property type="match status" value="1"/>
</dbReference>
<dbReference type="InterPro" id="IPR044691">
    <property type="entry name" value="DCC1_Trx"/>
</dbReference>
<proteinExistence type="predicted"/>
<gene>
    <name evidence="1" type="ORF">H7C18_00330</name>
</gene>
<organism evidence="1 2">
    <name type="scientific">Cohnella zeiphila</name>
    <dbReference type="NCBI Taxonomy" id="2761120"/>
    <lineage>
        <taxon>Bacteria</taxon>
        <taxon>Bacillati</taxon>
        <taxon>Bacillota</taxon>
        <taxon>Bacilli</taxon>
        <taxon>Bacillales</taxon>
        <taxon>Paenibacillaceae</taxon>
        <taxon>Cohnella</taxon>
    </lineage>
</organism>
<protein>
    <submittedName>
        <fullName evidence="1">DUF393 domain-containing protein</fullName>
    </submittedName>
</protein>
<dbReference type="InterPro" id="IPR007263">
    <property type="entry name" value="DCC1-like"/>
</dbReference>
<keyword evidence="2" id="KW-1185">Reference proteome</keyword>
<dbReference type="Pfam" id="PF04134">
    <property type="entry name" value="DCC1-like"/>
    <property type="match status" value="1"/>
</dbReference>
<name>A0A7X0SG96_9BACL</name>
<dbReference type="EMBL" id="JACJVO010000001">
    <property type="protein sequence ID" value="MBB6729341.1"/>
    <property type="molecule type" value="Genomic_DNA"/>
</dbReference>